<sequence>MKLEYPPPPPKGKLQEKFLQTGTATSITLVETKGFHTRGHPSHHSFGQLYSKCIGGRLSRPLFRKTGFDLTTPLSFGLIEESSPNELRRVRALI</sequence>
<dbReference type="EMBL" id="GEDG01018054">
    <property type="protein sequence ID" value="JAP21122.1"/>
    <property type="molecule type" value="Transcribed_RNA"/>
</dbReference>
<proteinExistence type="predicted"/>
<dbReference type="AlphaFoldDB" id="A0A0V0HKW8"/>
<name>A0A0V0HKW8_SOLCH</name>
<evidence type="ECO:0000313" key="1">
    <source>
        <dbReference type="EMBL" id="JAP21122.1"/>
    </source>
</evidence>
<reference evidence="1" key="1">
    <citation type="submission" date="2015-12" db="EMBL/GenBank/DDBJ databases">
        <title>Gene expression during late stages of embryo sac development: a critical building block for successful pollen-pistil interactions.</title>
        <authorList>
            <person name="Liu Y."/>
            <person name="Joly V."/>
            <person name="Sabar M."/>
            <person name="Matton D.P."/>
        </authorList>
    </citation>
    <scope>NUCLEOTIDE SEQUENCE</scope>
</reference>
<organism evidence="1">
    <name type="scientific">Solanum chacoense</name>
    <name type="common">Chaco potato</name>
    <dbReference type="NCBI Taxonomy" id="4108"/>
    <lineage>
        <taxon>Eukaryota</taxon>
        <taxon>Viridiplantae</taxon>
        <taxon>Streptophyta</taxon>
        <taxon>Embryophyta</taxon>
        <taxon>Tracheophyta</taxon>
        <taxon>Spermatophyta</taxon>
        <taxon>Magnoliopsida</taxon>
        <taxon>eudicotyledons</taxon>
        <taxon>Gunneridae</taxon>
        <taxon>Pentapetalae</taxon>
        <taxon>asterids</taxon>
        <taxon>lamiids</taxon>
        <taxon>Solanales</taxon>
        <taxon>Solanaceae</taxon>
        <taxon>Solanoideae</taxon>
        <taxon>Solaneae</taxon>
        <taxon>Solanum</taxon>
    </lineage>
</organism>
<protein>
    <submittedName>
        <fullName evidence="1">Putative ovule protein</fullName>
    </submittedName>
</protein>
<accession>A0A0V0HKW8</accession>